<feature type="compositionally biased region" description="Polar residues" evidence="1">
    <location>
        <begin position="207"/>
        <end position="239"/>
    </location>
</feature>
<dbReference type="Proteomes" id="UP000747542">
    <property type="component" value="Unassembled WGS sequence"/>
</dbReference>
<feature type="region of interest" description="Disordered" evidence="1">
    <location>
        <begin position="187"/>
        <end position="276"/>
    </location>
</feature>
<feature type="compositionally biased region" description="Basic and acidic residues" evidence="1">
    <location>
        <begin position="1"/>
        <end position="14"/>
    </location>
</feature>
<name>A0A8J5MXJ6_HOMAM</name>
<evidence type="ECO:0000256" key="1">
    <source>
        <dbReference type="SAM" id="MobiDB-lite"/>
    </source>
</evidence>
<feature type="region of interest" description="Disordered" evidence="1">
    <location>
        <begin position="1"/>
        <end position="40"/>
    </location>
</feature>
<gene>
    <name evidence="2" type="primary">vdrb-L4</name>
    <name evidence="3" type="synonym">vdrb-L3</name>
    <name evidence="3" type="ORF">Hamer_G025136</name>
    <name evidence="2" type="ORF">Hamer_G026742</name>
</gene>
<dbReference type="AlphaFoldDB" id="A0A8J5MXJ6"/>
<sequence length="626" mass="69803">MDVSLAKREDERTHHSNPTYHHHRHQQQQQQPPPPQRRHERINHNINVIQTPYPSLSIRDMTPGSSYGLSSSQGPRPLFSQGYGEGGVVMGSGYPRAEGSAPSIRGSSRGDAGSFVSYHRPFPGDNFVTSYPGLGSSLMPGTSYMPSGLHERTSGNMARHEPPRHSPPSSYNLVGSISPQNSHMPMVCASSPSSPTRHSPMGDYSPPHSQASMATTRPTVISSRVLPTTQDDGRSSSTPWGEVKKEPAITELQVNPAALERSSSSGSGGPSTLLPQSPLVFGKDLEPYLSCRDYGEIKELHDLYSTSFDLPAPIRDRMIKTEELGKLYSHFIQKRAKFLVNTPLYKTLAQEDRQKLLHTAVAMSTYFTGAHLIDMTNYTWKAHNGTDKSSPIMSATTIRPVLTHEQFMFVMRYYTTYSPFFTDLTVAILMQVLSLFYPEPGLVEQEVVEQGRLHYLGLLSRYLAVTHGPHLGEAHLRTLLDSQREARHLVHLLQHVDLTPRVPRRDLVASRKLLVEGIQLVCDRARNSLAMRDTTKGPMRDSYRILPGPCNPAEALLPVGSSRTQDTERVAFIQDTLIRLANCEDPHTLEKARRILPPDLILKFFHQQQGASMTQHLSLYRLTPSS</sequence>
<comment type="caution">
    <text evidence="2">The sequence shown here is derived from an EMBL/GenBank/DDBJ whole genome shotgun (WGS) entry which is preliminary data.</text>
</comment>
<feature type="region of interest" description="Disordered" evidence="1">
    <location>
        <begin position="52"/>
        <end position="84"/>
    </location>
</feature>
<feature type="compositionally biased region" description="Polar residues" evidence="1">
    <location>
        <begin position="63"/>
        <end position="74"/>
    </location>
</feature>
<dbReference type="OrthoDB" id="5793246at2759"/>
<reference evidence="2" key="1">
    <citation type="journal article" date="2021" name="Sci. Adv.">
        <title>The American lobster genome reveals insights on longevity, neural, and immune adaptations.</title>
        <authorList>
            <person name="Polinski J.M."/>
            <person name="Zimin A.V."/>
            <person name="Clark K.F."/>
            <person name="Kohn A.B."/>
            <person name="Sadowski N."/>
            <person name="Timp W."/>
            <person name="Ptitsyn A."/>
            <person name="Khanna P."/>
            <person name="Romanova D.Y."/>
            <person name="Williams P."/>
            <person name="Greenwood S.J."/>
            <person name="Moroz L.L."/>
            <person name="Walt D.R."/>
            <person name="Bodnar A.G."/>
        </authorList>
    </citation>
    <scope>NUCLEOTIDE SEQUENCE</scope>
    <source>
        <strain evidence="2">GMGI-L3</strain>
    </source>
</reference>
<accession>A0A8J5MXJ6</accession>
<proteinExistence type="predicted"/>
<keyword evidence="4" id="KW-1185">Reference proteome</keyword>
<dbReference type="EMBL" id="JAHLQT010015767">
    <property type="protein sequence ID" value="KAG7169586.1"/>
    <property type="molecule type" value="Genomic_DNA"/>
</dbReference>
<evidence type="ECO:0000313" key="3">
    <source>
        <dbReference type="EMBL" id="KAG7169586.1"/>
    </source>
</evidence>
<organism evidence="2 4">
    <name type="scientific">Homarus americanus</name>
    <name type="common">American lobster</name>
    <dbReference type="NCBI Taxonomy" id="6706"/>
    <lineage>
        <taxon>Eukaryota</taxon>
        <taxon>Metazoa</taxon>
        <taxon>Ecdysozoa</taxon>
        <taxon>Arthropoda</taxon>
        <taxon>Crustacea</taxon>
        <taxon>Multicrustacea</taxon>
        <taxon>Malacostraca</taxon>
        <taxon>Eumalacostraca</taxon>
        <taxon>Eucarida</taxon>
        <taxon>Decapoda</taxon>
        <taxon>Pleocyemata</taxon>
        <taxon>Astacidea</taxon>
        <taxon>Nephropoidea</taxon>
        <taxon>Nephropidae</taxon>
        <taxon>Homarus</taxon>
    </lineage>
</organism>
<keyword evidence="2" id="KW-0675">Receptor</keyword>
<evidence type="ECO:0000313" key="4">
    <source>
        <dbReference type="Proteomes" id="UP000747542"/>
    </source>
</evidence>
<dbReference type="EMBL" id="JAHLQT010020505">
    <property type="protein sequence ID" value="KAG7168125.1"/>
    <property type="molecule type" value="Genomic_DNA"/>
</dbReference>
<protein>
    <submittedName>
        <fullName evidence="3">Putative Vitamin D3 receptor B-like 3</fullName>
    </submittedName>
    <submittedName>
        <fullName evidence="2">Putative Vitamin D3 receptor B-like 4</fullName>
    </submittedName>
</protein>
<feature type="compositionally biased region" description="Low complexity" evidence="1">
    <location>
        <begin position="262"/>
        <end position="276"/>
    </location>
</feature>
<evidence type="ECO:0000313" key="2">
    <source>
        <dbReference type="EMBL" id="KAG7168125.1"/>
    </source>
</evidence>